<evidence type="ECO:0000256" key="1">
    <source>
        <dbReference type="SAM" id="Coils"/>
    </source>
</evidence>
<protein>
    <recommendedName>
        <fullName evidence="3">Band 7 domain-containing protein</fullName>
    </recommendedName>
</protein>
<dbReference type="InterPro" id="IPR001107">
    <property type="entry name" value="Band_7"/>
</dbReference>
<gene>
    <name evidence="4" type="ORF">CC85DRAFT_279757</name>
</gene>
<proteinExistence type="predicted"/>
<feature type="region of interest" description="Disordered" evidence="2">
    <location>
        <begin position="575"/>
        <end position="599"/>
    </location>
</feature>
<dbReference type="InterPro" id="IPR036013">
    <property type="entry name" value="Band_7/SPFH_dom_sf"/>
</dbReference>
<feature type="coiled-coil region" evidence="1">
    <location>
        <begin position="434"/>
        <end position="488"/>
    </location>
</feature>
<reference evidence="4 5" key="1">
    <citation type="submission" date="2015-03" db="EMBL/GenBank/DDBJ databases">
        <title>Genomics and transcriptomics of the oil-accumulating basidiomycete yeast T. oleaginosus allow insights into substrate utilization and the diverse evolutionary trajectories of mating systems in fungi.</title>
        <authorList>
            <consortium name="DOE Joint Genome Institute"/>
            <person name="Kourist R."/>
            <person name="Kracht O."/>
            <person name="Bracharz F."/>
            <person name="Lipzen A."/>
            <person name="Nolan M."/>
            <person name="Ohm R."/>
            <person name="Grigoriev I."/>
            <person name="Sun S."/>
            <person name="Heitman J."/>
            <person name="Bruck T."/>
            <person name="Nowrousian M."/>
        </authorList>
    </citation>
    <scope>NUCLEOTIDE SEQUENCE [LARGE SCALE GENOMIC DNA]</scope>
    <source>
        <strain evidence="4 5">IBC0246</strain>
    </source>
</reference>
<feature type="region of interest" description="Disordered" evidence="2">
    <location>
        <begin position="1"/>
        <end position="20"/>
    </location>
</feature>
<sequence length="599" mass="65214">MAHPQSRTPPSRYSESDGATVVNDHVYLRPSPAAGGSKPLTVFKDAPKAPPVPLENADSLPFVDEKAYLDIKRPLLVPIGTGGVLEALQELNAELIASNHPALISDKRPHQYIGREVNPGSFGLYEFASGPKLLLKAGRYPGLPLSNWVGCDWRGTYDLATNFPPMSSKANGVLVPDEDLQRLGLTIVQVAQNQAAVCLDPQMRVFVVSDRGFVAMATSGAYKVLGLVDKTHLSDPVVDRHSKQILGHTQSVRLPNQAYVAATFLDIPANGCAVLQRNNSLHQLGAGQHYLTAAGVSLRGFFTMGEVQIELECDNIYTRDQVPVWLRLYIRYELQHPLQLARHGYPTPFDALQDKARSILTQIVAHLDYSTMARTRNAAPELHEVDDDVGAVFVSAVRTQAIDDLKVVASEYGIKLEDLAIIDRKFKGEIAAKLDSLTTRALEAQVESANLDRENANRKLKQLGEARVLELQNEMKRATVETENLNAIARARAKAESLTIEAEAEATAIKLRAEAQAEATRIQASVDAQIRDDFARDLAQGRLEVERTRAYGNGTVFAPMDALRSSGMVGMGMFGPRPKPPPAVPAGSPAPTAAPVPRK</sequence>
<name>A0A0J0XDQ1_9TREE</name>
<dbReference type="STRING" id="879819.A0A0J0XDQ1"/>
<dbReference type="EMBL" id="KQ087266">
    <property type="protein sequence ID" value="KLT39211.1"/>
    <property type="molecule type" value="Genomic_DNA"/>
</dbReference>
<dbReference type="AlphaFoldDB" id="A0A0J0XDQ1"/>
<feature type="compositionally biased region" description="Low complexity" evidence="2">
    <location>
        <begin position="585"/>
        <end position="599"/>
    </location>
</feature>
<dbReference type="Gene3D" id="3.30.479.30">
    <property type="entry name" value="Band 7 domain"/>
    <property type="match status" value="1"/>
</dbReference>
<dbReference type="RefSeq" id="XP_018275702.1">
    <property type="nucleotide sequence ID" value="XM_018421562.1"/>
</dbReference>
<evidence type="ECO:0000256" key="2">
    <source>
        <dbReference type="SAM" id="MobiDB-lite"/>
    </source>
</evidence>
<keyword evidence="5" id="KW-1185">Reference proteome</keyword>
<dbReference type="GeneID" id="28982165"/>
<feature type="compositionally biased region" description="Polar residues" evidence="2">
    <location>
        <begin position="1"/>
        <end position="13"/>
    </location>
</feature>
<dbReference type="SUPFAM" id="SSF117892">
    <property type="entry name" value="Band 7/SPFH domain"/>
    <property type="match status" value="1"/>
</dbReference>
<organism evidence="4 5">
    <name type="scientific">Cutaneotrichosporon oleaginosum</name>
    <dbReference type="NCBI Taxonomy" id="879819"/>
    <lineage>
        <taxon>Eukaryota</taxon>
        <taxon>Fungi</taxon>
        <taxon>Dikarya</taxon>
        <taxon>Basidiomycota</taxon>
        <taxon>Agaricomycotina</taxon>
        <taxon>Tremellomycetes</taxon>
        <taxon>Trichosporonales</taxon>
        <taxon>Trichosporonaceae</taxon>
        <taxon>Cutaneotrichosporon</taxon>
    </lineage>
</organism>
<evidence type="ECO:0000313" key="5">
    <source>
        <dbReference type="Proteomes" id="UP000053611"/>
    </source>
</evidence>
<evidence type="ECO:0000259" key="3">
    <source>
        <dbReference type="Pfam" id="PF01145"/>
    </source>
</evidence>
<dbReference type="Pfam" id="PF01145">
    <property type="entry name" value="Band_7"/>
    <property type="match status" value="1"/>
</dbReference>
<dbReference type="OrthoDB" id="6738456at2759"/>
<accession>A0A0J0XDQ1</accession>
<keyword evidence="1" id="KW-0175">Coiled coil</keyword>
<dbReference type="Proteomes" id="UP000053611">
    <property type="component" value="Unassembled WGS sequence"/>
</dbReference>
<feature type="domain" description="Band 7" evidence="3">
    <location>
        <begin position="268"/>
        <end position="450"/>
    </location>
</feature>
<feature type="non-terminal residue" evidence="4">
    <location>
        <position position="1"/>
    </location>
</feature>
<evidence type="ECO:0000313" key="4">
    <source>
        <dbReference type="EMBL" id="KLT39211.1"/>
    </source>
</evidence>